<evidence type="ECO:0000256" key="1">
    <source>
        <dbReference type="SAM" id="MobiDB-lite"/>
    </source>
</evidence>
<dbReference type="EMBL" id="MU854517">
    <property type="protein sequence ID" value="KAK4033656.1"/>
    <property type="molecule type" value="Genomic_DNA"/>
</dbReference>
<accession>A0AAN6SMA8</accession>
<sequence length="374" mass="41809">MAPNSRPPSLPSIPDISLDLDEKTHLLPELEEALSSAGETSTTFDDDNDFRPSRSHSTHTQNSFHHRRIVLPSRFPSTSSSAPTTYTTTTLPLSPRRYDLTYQVQPLQLPPTQKTIHESWTITYHHPTPRTKIHIRALGITLFRHFGRDEGSILSVVPNTHFSQEELASTVALHEASVAAHSQRHHQKRTTLCKPKIAGTPTPCTGATGGSGSAGGGSWDSAVYAADVEKRIRGLEWKVQDEIYELLSDRVQSSSNAFRRREWRVVVLTEVPGGELTDSPTGFRRFGAGPGAGGRGWFGFGKSRRLGVKATRWPDMPITEYRLVLRGAETKANDQGWGYYNRYSRPWRAADEKEIGEKKRWSSLTGKSEKYVDF</sequence>
<feature type="compositionally biased region" description="Low complexity" evidence="1">
    <location>
        <begin position="33"/>
        <end position="43"/>
    </location>
</feature>
<name>A0AAN6SMA8_9PEZI</name>
<proteinExistence type="predicted"/>
<comment type="caution">
    <text evidence="2">The sequence shown here is derived from an EMBL/GenBank/DDBJ whole genome shotgun (WGS) entry which is preliminary data.</text>
</comment>
<reference evidence="3" key="1">
    <citation type="journal article" date="2023" name="Mol. Phylogenet. Evol.">
        <title>Genome-scale phylogeny and comparative genomics of the fungal order Sordariales.</title>
        <authorList>
            <person name="Hensen N."/>
            <person name="Bonometti L."/>
            <person name="Westerberg I."/>
            <person name="Brannstrom I.O."/>
            <person name="Guillou S."/>
            <person name="Cros-Aarteil S."/>
            <person name="Calhoun S."/>
            <person name="Haridas S."/>
            <person name="Kuo A."/>
            <person name="Mondo S."/>
            <person name="Pangilinan J."/>
            <person name="Riley R."/>
            <person name="LaButti K."/>
            <person name="Andreopoulos B."/>
            <person name="Lipzen A."/>
            <person name="Chen C."/>
            <person name="Yan M."/>
            <person name="Daum C."/>
            <person name="Ng V."/>
            <person name="Clum A."/>
            <person name="Steindorff A."/>
            <person name="Ohm R.A."/>
            <person name="Martin F."/>
            <person name="Silar P."/>
            <person name="Natvig D.O."/>
            <person name="Lalanne C."/>
            <person name="Gautier V."/>
            <person name="Ament-Velasquez S.L."/>
            <person name="Kruys A."/>
            <person name="Hutchinson M.I."/>
            <person name="Powell A.J."/>
            <person name="Barry K."/>
            <person name="Miller A.N."/>
            <person name="Grigoriev I.V."/>
            <person name="Debuchy R."/>
            <person name="Gladieux P."/>
            <person name="Hiltunen Thoren M."/>
            <person name="Johannesson H."/>
        </authorList>
    </citation>
    <scope>NUCLEOTIDE SEQUENCE [LARGE SCALE GENOMIC DNA]</scope>
    <source>
        <strain evidence="3">CBS 284.82</strain>
    </source>
</reference>
<dbReference type="Proteomes" id="UP001303115">
    <property type="component" value="Unassembled WGS sequence"/>
</dbReference>
<keyword evidence="3" id="KW-1185">Reference proteome</keyword>
<feature type="region of interest" description="Disordered" evidence="1">
    <location>
        <begin position="33"/>
        <end position="68"/>
    </location>
</feature>
<organism evidence="2 3">
    <name type="scientific">Parachaetomium inaequale</name>
    <dbReference type="NCBI Taxonomy" id="2588326"/>
    <lineage>
        <taxon>Eukaryota</taxon>
        <taxon>Fungi</taxon>
        <taxon>Dikarya</taxon>
        <taxon>Ascomycota</taxon>
        <taxon>Pezizomycotina</taxon>
        <taxon>Sordariomycetes</taxon>
        <taxon>Sordariomycetidae</taxon>
        <taxon>Sordariales</taxon>
        <taxon>Chaetomiaceae</taxon>
        <taxon>Parachaetomium</taxon>
    </lineage>
</organism>
<gene>
    <name evidence="2" type="ORF">C8A01DRAFT_39889</name>
</gene>
<evidence type="ECO:0000313" key="2">
    <source>
        <dbReference type="EMBL" id="KAK4033656.1"/>
    </source>
</evidence>
<protein>
    <submittedName>
        <fullName evidence="2">Uncharacterized protein</fullName>
    </submittedName>
</protein>
<evidence type="ECO:0000313" key="3">
    <source>
        <dbReference type="Proteomes" id="UP001303115"/>
    </source>
</evidence>
<dbReference type="AlphaFoldDB" id="A0AAN6SMA8"/>